<evidence type="ECO:0000313" key="3">
    <source>
        <dbReference type="Proteomes" id="UP000201946"/>
    </source>
</evidence>
<organism evidence="2 3">
    <name type="scientific">Mycobacterium phage Mindy</name>
    <dbReference type="NCBI Taxonomy" id="1647311"/>
    <lineage>
        <taxon>Viruses</taxon>
        <taxon>Duplodnaviria</taxon>
        <taxon>Heunggongvirae</taxon>
        <taxon>Uroviricota</taxon>
        <taxon>Caudoviricetes</taxon>
        <taxon>Kostyavirus</taxon>
        <taxon>Kostyavirus toto</taxon>
    </lineage>
</organism>
<proteinExistence type="predicted"/>
<dbReference type="GeneID" id="26796386"/>
<protein>
    <submittedName>
        <fullName evidence="2">Uncharacterized protein</fullName>
    </submittedName>
</protein>
<dbReference type="KEGG" id="vg:26796386"/>
<gene>
    <name evidence="2" type="primary">103</name>
    <name evidence="2" type="ORF">SEA_MINDY_103</name>
</gene>
<sequence>MTSKASLRNQVDRLTAELAIANAKVNRLTDDVAHHKGRTERAEKDRDRYKSGLEELRAKIGSILTPKAVGDYISFLGGGGGGASSFPSIILGASAL</sequence>
<reference evidence="2 3" key="1">
    <citation type="journal article" date="2015" name="Genome Announc.">
        <title>Genome Sequence of Mycobacteriophage Mindy.</title>
        <authorList>
            <person name="Pope W.H."/>
            <person name="Bernstein N.I."/>
            <person name="Fasolas C.S."/>
            <person name="Mezghani N."/>
            <person name="Pressimone C.A."/>
            <person name="Selvakumar P."/>
            <person name="Stanton A.C."/>
            <person name="Lapin J.S."/>
            <person name="Prout A.K."/>
            <person name="Grubb S.R."/>
            <person name="Warner M.H."/>
            <person name="Bowman C.A."/>
            <person name="Russell D.A."/>
            <person name="Hatfull G.F."/>
        </authorList>
    </citation>
    <scope>NUCLEOTIDE SEQUENCE [LARGE SCALE GENOMIC DNA]</scope>
</reference>
<evidence type="ECO:0000256" key="1">
    <source>
        <dbReference type="SAM" id="Coils"/>
    </source>
</evidence>
<dbReference type="RefSeq" id="YP_009225390.1">
    <property type="nucleotide sequence ID" value="NC_029093.1"/>
</dbReference>
<accession>A0A0F6YQP7</accession>
<dbReference type="EMBL" id="KR080204">
    <property type="protein sequence ID" value="AKF15133.1"/>
    <property type="molecule type" value="Genomic_DNA"/>
</dbReference>
<keyword evidence="1" id="KW-0175">Coiled coil</keyword>
<evidence type="ECO:0000313" key="2">
    <source>
        <dbReference type="EMBL" id="AKF15133.1"/>
    </source>
</evidence>
<dbReference type="Proteomes" id="UP000201946">
    <property type="component" value="Segment"/>
</dbReference>
<feature type="coiled-coil region" evidence="1">
    <location>
        <begin position="4"/>
        <end position="59"/>
    </location>
</feature>
<name>A0A0F6YQP7_9CAUD</name>